<protein>
    <submittedName>
        <fullName evidence="2">Uncharacterized protein</fullName>
    </submittedName>
</protein>
<dbReference type="Gene3D" id="1.10.400.10">
    <property type="entry name" value="GI Alpha 1, domain 2-like"/>
    <property type="match status" value="1"/>
</dbReference>
<proteinExistence type="predicted"/>
<dbReference type="WBParaSite" id="ACRNAN_Path_1240.g4844.t1">
    <property type="protein sequence ID" value="ACRNAN_Path_1240.g4844.t1"/>
    <property type="gene ID" value="ACRNAN_Path_1240.g4844"/>
</dbReference>
<accession>A0A914BXQ4</accession>
<evidence type="ECO:0000313" key="1">
    <source>
        <dbReference type="Proteomes" id="UP000887540"/>
    </source>
</evidence>
<dbReference type="GO" id="GO:0007165">
    <property type="term" value="P:signal transduction"/>
    <property type="evidence" value="ECO:0007669"/>
    <property type="project" value="InterPro"/>
</dbReference>
<evidence type="ECO:0000313" key="2">
    <source>
        <dbReference type="WBParaSite" id="ACRNAN_Path_1240.g4844.t1"/>
    </source>
</evidence>
<dbReference type="SUPFAM" id="SSF47895">
    <property type="entry name" value="Transducin (alpha subunit), insertion domain"/>
    <property type="match status" value="1"/>
</dbReference>
<dbReference type="Proteomes" id="UP000887540">
    <property type="component" value="Unplaced"/>
</dbReference>
<name>A0A914BXQ4_9BILA</name>
<dbReference type="InterPro" id="IPR011025">
    <property type="entry name" value="GproteinA_insert"/>
</dbReference>
<organism evidence="1 2">
    <name type="scientific">Acrobeloides nanus</name>
    <dbReference type="NCBI Taxonomy" id="290746"/>
    <lineage>
        <taxon>Eukaryota</taxon>
        <taxon>Metazoa</taxon>
        <taxon>Ecdysozoa</taxon>
        <taxon>Nematoda</taxon>
        <taxon>Chromadorea</taxon>
        <taxon>Rhabditida</taxon>
        <taxon>Tylenchina</taxon>
        <taxon>Cephalobomorpha</taxon>
        <taxon>Cephaloboidea</taxon>
        <taxon>Cephalobidae</taxon>
        <taxon>Acrobeloides</taxon>
    </lineage>
</organism>
<reference evidence="2" key="1">
    <citation type="submission" date="2022-11" db="UniProtKB">
        <authorList>
            <consortium name="WormBaseParasite"/>
        </authorList>
    </citation>
    <scope>IDENTIFICATION</scope>
</reference>
<sequence length="99" mass="11700">MRILHTEGFNETEIINYRFMIYSNLIVSYHFVACGIYQLNITVPKDEAELIEKFFSAHFTMLDIDDHDQMVFLLEIKNYKSVAALMERKTEVYLPDNTV</sequence>
<keyword evidence="1" id="KW-1185">Reference proteome</keyword>
<dbReference type="AlphaFoldDB" id="A0A914BXQ4"/>